<dbReference type="AlphaFoldDB" id="A0A9W6V3Q3"/>
<comment type="caution">
    <text evidence="2">The sequence shown here is derived from an EMBL/GenBank/DDBJ whole genome shotgun (WGS) entry which is preliminary data.</text>
</comment>
<sequence>MKAIPDRAAPTVPGRPLRLLLAPDRRKPGRLDGAWWPRSNDLLRELPSLAAALDARWGRVTRITVNPAQWPVVPHRIPVAGHVVHAGWYTTEQDKHMVMLCSYGRRLDLLVVPPQTDPVDADRFMAEASDPCNTRTASDVLAREPVRREGPRPRPGGSVAATARFDRTRGAGRRAVPRRQRAAYWTAQR</sequence>
<evidence type="ECO:0000313" key="3">
    <source>
        <dbReference type="Proteomes" id="UP001165041"/>
    </source>
</evidence>
<feature type="compositionally biased region" description="Basic and acidic residues" evidence="1">
    <location>
        <begin position="141"/>
        <end position="152"/>
    </location>
</feature>
<feature type="compositionally biased region" description="Basic residues" evidence="1">
    <location>
        <begin position="170"/>
        <end position="181"/>
    </location>
</feature>
<evidence type="ECO:0000313" key="2">
    <source>
        <dbReference type="EMBL" id="GLW74629.1"/>
    </source>
</evidence>
<dbReference type="Pfam" id="PF19457">
    <property type="entry name" value="DUF5994"/>
    <property type="match status" value="1"/>
</dbReference>
<reference evidence="2" key="1">
    <citation type="submission" date="2023-02" db="EMBL/GenBank/DDBJ databases">
        <title>Kitasatospora phosalacinea NBRC 14627.</title>
        <authorList>
            <person name="Ichikawa N."/>
            <person name="Sato H."/>
            <person name="Tonouchi N."/>
        </authorList>
    </citation>
    <scope>NUCLEOTIDE SEQUENCE</scope>
    <source>
        <strain evidence="2">NBRC 14627</strain>
    </source>
</reference>
<dbReference type="EMBL" id="BSSA01000037">
    <property type="protein sequence ID" value="GLW74629.1"/>
    <property type="molecule type" value="Genomic_DNA"/>
</dbReference>
<dbReference type="InterPro" id="IPR046036">
    <property type="entry name" value="DUF5994"/>
</dbReference>
<organism evidence="2 3">
    <name type="scientific">Kitasatospora phosalacinea</name>
    <dbReference type="NCBI Taxonomy" id="2065"/>
    <lineage>
        <taxon>Bacteria</taxon>
        <taxon>Bacillati</taxon>
        <taxon>Actinomycetota</taxon>
        <taxon>Actinomycetes</taxon>
        <taxon>Kitasatosporales</taxon>
        <taxon>Streptomycetaceae</taxon>
        <taxon>Kitasatospora</taxon>
    </lineage>
</organism>
<feature type="region of interest" description="Disordered" evidence="1">
    <location>
        <begin position="135"/>
        <end position="189"/>
    </location>
</feature>
<accession>A0A9W6V3Q3</accession>
<name>A0A9W6V3Q3_9ACTN</name>
<dbReference type="Proteomes" id="UP001165041">
    <property type="component" value="Unassembled WGS sequence"/>
</dbReference>
<protein>
    <submittedName>
        <fullName evidence="2">Uncharacterized protein</fullName>
    </submittedName>
</protein>
<proteinExistence type="predicted"/>
<evidence type="ECO:0000256" key="1">
    <source>
        <dbReference type="SAM" id="MobiDB-lite"/>
    </source>
</evidence>
<gene>
    <name evidence="2" type="ORF">Kpho02_69270</name>
</gene>